<name>A0A8S5UI28_9CAUD</name>
<organism evidence="1">
    <name type="scientific">Myoviridae sp. ctu2j3</name>
    <dbReference type="NCBI Taxonomy" id="2825197"/>
    <lineage>
        <taxon>Viruses</taxon>
        <taxon>Duplodnaviria</taxon>
        <taxon>Heunggongvirae</taxon>
        <taxon>Uroviricota</taxon>
        <taxon>Caudoviricetes</taxon>
    </lineage>
</organism>
<evidence type="ECO:0000313" key="1">
    <source>
        <dbReference type="EMBL" id="DAF94084.1"/>
    </source>
</evidence>
<proteinExistence type="predicted"/>
<accession>A0A8S5UI28</accession>
<reference evidence="1" key="1">
    <citation type="journal article" date="2021" name="Proc. Natl. Acad. Sci. U.S.A.">
        <title>A Catalog of Tens of Thousands of Viruses from Human Metagenomes Reveals Hidden Associations with Chronic Diseases.</title>
        <authorList>
            <person name="Tisza M.J."/>
            <person name="Buck C.B."/>
        </authorList>
    </citation>
    <scope>NUCLEOTIDE SEQUENCE</scope>
    <source>
        <strain evidence="1">Ctu2j3</strain>
    </source>
</reference>
<dbReference type="EMBL" id="BK016090">
    <property type="protein sequence ID" value="DAF94084.1"/>
    <property type="molecule type" value="Genomic_DNA"/>
</dbReference>
<sequence length="30" mass="3346">MRRKTPLGKSTFRAHTVENTIPLGYNGENG</sequence>
<protein>
    <submittedName>
        <fullName evidence="1">Uncharacterized protein</fullName>
    </submittedName>
</protein>